<dbReference type="InterPro" id="IPR007165">
    <property type="entry name" value="Phage_holin_4_2"/>
</dbReference>
<dbReference type="Proteomes" id="UP000705867">
    <property type="component" value="Unassembled WGS sequence"/>
</dbReference>
<dbReference type="PANTHER" id="PTHR37309:SF1">
    <property type="entry name" value="SLR0284 PROTEIN"/>
    <property type="match status" value="1"/>
</dbReference>
<gene>
    <name evidence="2" type="ORF">K8I29_17685</name>
</gene>
<dbReference type="AlphaFoldDB" id="A0A953M306"/>
<keyword evidence="1" id="KW-0472">Membrane</keyword>
<reference evidence="2" key="1">
    <citation type="journal article" date="2021" name="bioRxiv">
        <title>Unraveling nitrogen, sulfur and carbon metabolic pathways and microbial community transcriptional responses to substrate deprivation and toxicity stresses in a bioreactor mimicking anoxic brackish coastal sediment conditions.</title>
        <authorList>
            <person name="Martins P.D."/>
            <person name="Echeveste M.J."/>
            <person name="Arshad A."/>
            <person name="Kurth J."/>
            <person name="Ouboter H."/>
            <person name="Jetten M.S.M."/>
            <person name="Welte C.U."/>
        </authorList>
    </citation>
    <scope>NUCLEOTIDE SEQUENCE</scope>
    <source>
        <strain evidence="2">MAG_39</strain>
    </source>
</reference>
<protein>
    <submittedName>
        <fullName evidence="2">Phage holin family protein</fullName>
    </submittedName>
</protein>
<dbReference type="EMBL" id="JAIOIV010000132">
    <property type="protein sequence ID" value="MBZ0158032.1"/>
    <property type="molecule type" value="Genomic_DNA"/>
</dbReference>
<proteinExistence type="predicted"/>
<feature type="transmembrane region" description="Helical" evidence="1">
    <location>
        <begin position="97"/>
        <end position="115"/>
    </location>
</feature>
<dbReference type="PANTHER" id="PTHR37309">
    <property type="entry name" value="SLR0284 PROTEIN"/>
    <property type="match status" value="1"/>
</dbReference>
<keyword evidence="1" id="KW-1133">Transmembrane helix</keyword>
<comment type="caution">
    <text evidence="2">The sequence shown here is derived from an EMBL/GenBank/DDBJ whole genome shotgun (WGS) entry which is preliminary data.</text>
</comment>
<name>A0A953M306_9BACT</name>
<evidence type="ECO:0000256" key="1">
    <source>
        <dbReference type="SAM" id="Phobius"/>
    </source>
</evidence>
<keyword evidence="1" id="KW-0812">Transmembrane</keyword>
<evidence type="ECO:0000313" key="3">
    <source>
        <dbReference type="Proteomes" id="UP000705867"/>
    </source>
</evidence>
<reference evidence="2" key="2">
    <citation type="submission" date="2021-08" db="EMBL/GenBank/DDBJ databases">
        <authorList>
            <person name="Dalcin Martins P."/>
        </authorList>
    </citation>
    <scope>NUCLEOTIDE SEQUENCE</scope>
    <source>
        <strain evidence="2">MAG_39</strain>
    </source>
</reference>
<feature type="transmembrane region" description="Helical" evidence="1">
    <location>
        <begin position="33"/>
        <end position="51"/>
    </location>
</feature>
<feature type="transmembrane region" description="Helical" evidence="1">
    <location>
        <begin position="58"/>
        <end position="77"/>
    </location>
</feature>
<organism evidence="2 3">
    <name type="scientific">Candidatus Nitrobium versatile</name>
    <dbReference type="NCBI Taxonomy" id="2884831"/>
    <lineage>
        <taxon>Bacteria</taxon>
        <taxon>Pseudomonadati</taxon>
        <taxon>Nitrospirota</taxon>
        <taxon>Nitrospiria</taxon>
        <taxon>Nitrospirales</taxon>
        <taxon>Nitrospiraceae</taxon>
        <taxon>Candidatus Nitrobium</taxon>
    </lineage>
</organism>
<evidence type="ECO:0000313" key="2">
    <source>
        <dbReference type="EMBL" id="MBZ0158032.1"/>
    </source>
</evidence>
<dbReference type="Pfam" id="PF04020">
    <property type="entry name" value="Phage_holin_4_2"/>
    <property type="match status" value="1"/>
</dbReference>
<sequence>MYFLIRLFINTVALWVAIKTVSGITYTGGGLTLLLVALVFGALNAVVRPILKLLTFPLFLLSLGLFTLVLNALMLWMTSGISGTLDLGFRVSGFWPAFWGALVISIVSIVLSLFVRGE</sequence>
<accession>A0A953M306</accession>